<feature type="transmembrane region" description="Helical" evidence="8">
    <location>
        <begin position="287"/>
        <end position="310"/>
    </location>
</feature>
<evidence type="ECO:0000256" key="3">
    <source>
        <dbReference type="ARBA" id="ARBA00022692"/>
    </source>
</evidence>
<evidence type="ECO:0000259" key="10">
    <source>
        <dbReference type="Pfam" id="PF12821"/>
    </source>
</evidence>
<feature type="domain" description="Threonine/serine exporter-like N-terminal" evidence="9">
    <location>
        <begin position="62"/>
        <end position="310"/>
    </location>
</feature>
<feature type="region of interest" description="Disordered" evidence="7">
    <location>
        <begin position="1"/>
        <end position="24"/>
    </location>
</feature>
<dbReference type="Proteomes" id="UP000590811">
    <property type="component" value="Unassembled WGS sequence"/>
</dbReference>
<dbReference type="GO" id="GO:0015744">
    <property type="term" value="P:succinate transport"/>
    <property type="evidence" value="ECO:0007669"/>
    <property type="project" value="TreeGrafter"/>
</dbReference>
<dbReference type="PANTHER" id="PTHR34390">
    <property type="entry name" value="UPF0442 PROTEIN YJJB-RELATED"/>
    <property type="match status" value="1"/>
</dbReference>
<feature type="transmembrane region" description="Helical" evidence="8">
    <location>
        <begin position="172"/>
        <end position="198"/>
    </location>
</feature>
<dbReference type="Pfam" id="PF06738">
    <property type="entry name" value="ThrE"/>
    <property type="match status" value="1"/>
</dbReference>
<dbReference type="PANTHER" id="PTHR34390:SF2">
    <property type="entry name" value="SUCCINATE TRANSPORTER SUBUNIT YJJP-RELATED"/>
    <property type="match status" value="1"/>
</dbReference>
<evidence type="ECO:0000256" key="1">
    <source>
        <dbReference type="ARBA" id="ARBA00004651"/>
    </source>
</evidence>
<dbReference type="GO" id="GO:0022857">
    <property type="term" value="F:transmembrane transporter activity"/>
    <property type="evidence" value="ECO:0007669"/>
    <property type="project" value="InterPro"/>
</dbReference>
<evidence type="ECO:0000313" key="11">
    <source>
        <dbReference type="EMBL" id="MBB2985858.1"/>
    </source>
</evidence>
<evidence type="ECO:0000313" key="12">
    <source>
        <dbReference type="Proteomes" id="UP000590811"/>
    </source>
</evidence>
<dbReference type="EMBL" id="JACHVT010000002">
    <property type="protein sequence ID" value="MBB2985858.1"/>
    <property type="molecule type" value="Genomic_DNA"/>
</dbReference>
<gene>
    <name evidence="11" type="ORF">FHW14_001007</name>
</gene>
<comment type="similarity">
    <text evidence="6">Belongs to the ThrE exporter (TC 2.A.79) family.</text>
</comment>
<sequence>MARRDRPARPSNSRAAGVRAARPSLRASTRRVVRPLGPPTDEIATWTGPDGVDRATAQAVIDLAMRAGVAMLSTGAAAADVTATVLLLTKAYGLASVHVDVTYTSITVSYHRGPHADPMTVMRIVAFRSQDYTRLERLRELVVELTQSPVPVDDARVLFDGVIGSPHPYRRWVVTTAGGVLAAGAAALVGGGAVIVLISFLTALVVGRVLAWLTGAGVASFFAQSVGAAIPTVVATLVVVAQSAGVGFVADVSPSLVVASGIVLLLSGMSVVGAAEDALEGYYVTAGARAFEVVVLSLGIAVGVSAVLSLGQRLGFPIAISERTYLASDVVVQVVSAVAISVAFAVMSFARGRVVAVAGVAGGLGWVVLAVGERALSLGSITSSAFAAALVGFAARVVAKRLGVSALAVTTAAIVPLLPGRLAYQGISQVVTQPDETGVSSGLSTLAQAFGTGLGLAAGVAMGTYFAGLLQAKRQGVRPRPAAAATLRATSETRINTSAILSDTGELPVVQRQAPLPPPSSDTDLDLDPTADRPTDAP</sequence>
<comment type="subcellular location">
    <subcellularLocation>
        <location evidence="1">Cell membrane</location>
        <topology evidence="1">Multi-pass membrane protein</topology>
    </subcellularLocation>
</comment>
<keyword evidence="5 8" id="KW-0472">Membrane</keyword>
<feature type="domain" description="Threonine/Serine exporter ThrE" evidence="10">
    <location>
        <begin position="334"/>
        <end position="458"/>
    </location>
</feature>
<dbReference type="Pfam" id="PF12821">
    <property type="entry name" value="ThrE_2"/>
    <property type="match status" value="1"/>
</dbReference>
<protein>
    <submittedName>
        <fullName evidence="11">Uncharacterized membrane protein YjjP (DUF1212 family)</fullName>
    </submittedName>
</protein>
<evidence type="ECO:0000256" key="6">
    <source>
        <dbReference type="ARBA" id="ARBA00034125"/>
    </source>
</evidence>
<feature type="region of interest" description="Disordered" evidence="7">
    <location>
        <begin position="498"/>
        <end position="538"/>
    </location>
</feature>
<dbReference type="InterPro" id="IPR010619">
    <property type="entry name" value="ThrE-like_N"/>
</dbReference>
<dbReference type="RefSeq" id="WP_253354155.1">
    <property type="nucleotide sequence ID" value="NZ_JACHVT010000002.1"/>
</dbReference>
<proteinExistence type="inferred from homology"/>
<evidence type="ECO:0000259" key="9">
    <source>
        <dbReference type="Pfam" id="PF06738"/>
    </source>
</evidence>
<feature type="transmembrane region" description="Helical" evidence="8">
    <location>
        <begin position="256"/>
        <end position="275"/>
    </location>
</feature>
<dbReference type="AlphaFoldDB" id="A0A839PNK0"/>
<comment type="caution">
    <text evidence="11">The sequence shown here is derived from an EMBL/GenBank/DDBJ whole genome shotgun (WGS) entry which is preliminary data.</text>
</comment>
<feature type="transmembrane region" description="Helical" evidence="8">
    <location>
        <begin position="447"/>
        <end position="470"/>
    </location>
</feature>
<feature type="transmembrane region" description="Helical" evidence="8">
    <location>
        <begin position="330"/>
        <end position="347"/>
    </location>
</feature>
<feature type="transmembrane region" description="Helical" evidence="8">
    <location>
        <begin position="354"/>
        <end position="372"/>
    </location>
</feature>
<keyword evidence="4 8" id="KW-1133">Transmembrane helix</keyword>
<organism evidence="11 12">
    <name type="scientific">Terracoccus luteus</name>
    <dbReference type="NCBI Taxonomy" id="53356"/>
    <lineage>
        <taxon>Bacteria</taxon>
        <taxon>Bacillati</taxon>
        <taxon>Actinomycetota</taxon>
        <taxon>Actinomycetes</taxon>
        <taxon>Micrococcales</taxon>
        <taxon>Intrasporangiaceae</taxon>
        <taxon>Terracoccus</taxon>
    </lineage>
</organism>
<feature type="transmembrane region" description="Helical" evidence="8">
    <location>
        <begin position="378"/>
        <end position="399"/>
    </location>
</feature>
<evidence type="ECO:0000256" key="2">
    <source>
        <dbReference type="ARBA" id="ARBA00022475"/>
    </source>
</evidence>
<reference evidence="11 12" key="1">
    <citation type="submission" date="2020-08" db="EMBL/GenBank/DDBJ databases">
        <title>Genomic Encyclopedia of Type Strains, Phase IV (KMG-V): Genome sequencing to study the core and pangenomes of soil and plant-associated prokaryotes.</title>
        <authorList>
            <person name="Whitman W."/>
        </authorList>
    </citation>
    <scope>NUCLEOTIDE SEQUENCE [LARGE SCALE GENOMIC DNA]</scope>
    <source>
        <strain evidence="11 12">B3ACCR2</strain>
    </source>
</reference>
<evidence type="ECO:0000256" key="4">
    <source>
        <dbReference type="ARBA" id="ARBA00022989"/>
    </source>
</evidence>
<evidence type="ECO:0000256" key="8">
    <source>
        <dbReference type="SAM" id="Phobius"/>
    </source>
</evidence>
<dbReference type="GO" id="GO:0005886">
    <property type="term" value="C:plasma membrane"/>
    <property type="evidence" value="ECO:0007669"/>
    <property type="project" value="UniProtKB-SubCell"/>
</dbReference>
<name>A0A839PNK0_9MICO</name>
<dbReference type="InterPro" id="IPR050539">
    <property type="entry name" value="ThrE_Dicarb/AminoAcid_Exp"/>
</dbReference>
<feature type="transmembrane region" description="Helical" evidence="8">
    <location>
        <begin position="406"/>
        <end position="427"/>
    </location>
</feature>
<feature type="transmembrane region" description="Helical" evidence="8">
    <location>
        <begin position="230"/>
        <end position="250"/>
    </location>
</feature>
<evidence type="ECO:0000256" key="5">
    <source>
        <dbReference type="ARBA" id="ARBA00023136"/>
    </source>
</evidence>
<keyword evidence="2" id="KW-1003">Cell membrane</keyword>
<evidence type="ECO:0000256" key="7">
    <source>
        <dbReference type="SAM" id="MobiDB-lite"/>
    </source>
</evidence>
<dbReference type="InterPro" id="IPR024528">
    <property type="entry name" value="ThrE_2"/>
</dbReference>
<accession>A0A839PNK0</accession>
<keyword evidence="3 8" id="KW-0812">Transmembrane</keyword>